<dbReference type="PANTHER" id="PTHR42879">
    <property type="entry name" value="3-OXOACYL-(ACYL-CARRIER-PROTEIN) REDUCTASE"/>
    <property type="match status" value="1"/>
</dbReference>
<dbReference type="RefSeq" id="WP_250585612.1">
    <property type="nucleotide sequence ID" value="NZ_JAKRVX010000008.1"/>
</dbReference>
<evidence type="ECO:0000313" key="3">
    <source>
        <dbReference type="Proteomes" id="UP001203207"/>
    </source>
</evidence>
<dbReference type="Pfam" id="PF13561">
    <property type="entry name" value="adh_short_C2"/>
    <property type="match status" value="1"/>
</dbReference>
<organism evidence="2 3">
    <name type="scientific">Natronocalculus amylovorans</name>
    <dbReference type="NCBI Taxonomy" id="2917812"/>
    <lineage>
        <taxon>Archaea</taxon>
        <taxon>Methanobacteriati</taxon>
        <taxon>Methanobacteriota</taxon>
        <taxon>Stenosarchaea group</taxon>
        <taxon>Halobacteria</taxon>
        <taxon>Halobacteriales</taxon>
        <taxon>Haloferacaceae</taxon>
        <taxon>Natronocalculus</taxon>
    </lineage>
</organism>
<dbReference type="Proteomes" id="UP001203207">
    <property type="component" value="Unassembled WGS sequence"/>
</dbReference>
<dbReference type="AlphaFoldDB" id="A0AAE3G1C3"/>
<proteinExistence type="inferred from homology"/>
<accession>A0AAE3G1C3</accession>
<dbReference type="InterPro" id="IPR050259">
    <property type="entry name" value="SDR"/>
</dbReference>
<sequence>MDLTGKTALVTGASRNIGQQIAVTLAAAGADVGITARSNEKGCEETARRIAETGVDTTTILGDLGVDEDIDKIASHVQSELGDIDILINNATVRPKKPFLDVTAEDLSYVMDVNIKGTYRLTQKVAPAMIENGGGAVLNLIGAFVYLGRSGKSHSYTTKMAIEGQVRQLASELGPKGIRVNAISPGHIDTVRDGEYHAEEQLIQAIPLQRAGTVSEVADTCCFLVSDHASFITGQVVHVNGGAYPTPNIVPTE</sequence>
<protein>
    <submittedName>
        <fullName evidence="2">SDR family oxidoreductase</fullName>
    </submittedName>
</protein>
<dbReference type="Gene3D" id="3.40.50.720">
    <property type="entry name" value="NAD(P)-binding Rossmann-like Domain"/>
    <property type="match status" value="1"/>
</dbReference>
<comment type="similarity">
    <text evidence="1">Belongs to the short-chain dehydrogenases/reductases (SDR) family.</text>
</comment>
<dbReference type="CDD" id="cd05233">
    <property type="entry name" value="SDR_c"/>
    <property type="match status" value="1"/>
</dbReference>
<dbReference type="SUPFAM" id="SSF51735">
    <property type="entry name" value="NAD(P)-binding Rossmann-fold domains"/>
    <property type="match status" value="1"/>
</dbReference>
<gene>
    <name evidence="2" type="ORF">AArcSt2_14415</name>
</gene>
<dbReference type="PANTHER" id="PTHR42879:SF2">
    <property type="entry name" value="3-OXOACYL-[ACYL-CARRIER-PROTEIN] REDUCTASE FABG"/>
    <property type="match status" value="1"/>
</dbReference>
<dbReference type="InterPro" id="IPR036291">
    <property type="entry name" value="NAD(P)-bd_dom_sf"/>
</dbReference>
<dbReference type="FunFam" id="3.40.50.720:FF:000084">
    <property type="entry name" value="Short-chain dehydrogenase reductase"/>
    <property type="match status" value="1"/>
</dbReference>
<name>A0AAE3G1C3_9EURY</name>
<keyword evidence="3" id="KW-1185">Reference proteome</keyword>
<comment type="caution">
    <text evidence="2">The sequence shown here is derived from an EMBL/GenBank/DDBJ whole genome shotgun (WGS) entry which is preliminary data.</text>
</comment>
<evidence type="ECO:0000313" key="2">
    <source>
        <dbReference type="EMBL" id="MCL9818134.1"/>
    </source>
</evidence>
<dbReference type="PRINTS" id="PR00081">
    <property type="entry name" value="GDHRDH"/>
</dbReference>
<reference evidence="2" key="1">
    <citation type="journal article" date="2022" name="Syst. Appl. Microbiol.">
        <title>Natronocalculus amylovorans gen. nov., sp. nov., and Natranaeroarchaeum aerophilus sp. nov., dominant culturable amylolytic natronoarchaea from hypersaline soda lakes in southwestern Siberia.</title>
        <authorList>
            <person name="Sorokin D.Y."/>
            <person name="Elcheninov A.G."/>
            <person name="Khizhniak T.V."/>
            <person name="Koenen M."/>
            <person name="Bale N.J."/>
            <person name="Damste J.S.S."/>
            <person name="Kublanov I.V."/>
        </authorList>
    </citation>
    <scope>NUCLEOTIDE SEQUENCE</scope>
    <source>
        <strain evidence="2">AArc-St2</strain>
    </source>
</reference>
<dbReference type="InterPro" id="IPR002347">
    <property type="entry name" value="SDR_fam"/>
</dbReference>
<dbReference type="EMBL" id="JAKRVX010000008">
    <property type="protein sequence ID" value="MCL9818134.1"/>
    <property type="molecule type" value="Genomic_DNA"/>
</dbReference>
<evidence type="ECO:0000256" key="1">
    <source>
        <dbReference type="ARBA" id="ARBA00006484"/>
    </source>
</evidence>
<reference evidence="2" key="2">
    <citation type="submission" date="2022-02" db="EMBL/GenBank/DDBJ databases">
        <authorList>
            <person name="Elcheninov A.G."/>
            <person name="Sorokin D.Y."/>
            <person name="Kublanov I.V."/>
        </authorList>
    </citation>
    <scope>NUCLEOTIDE SEQUENCE</scope>
    <source>
        <strain evidence="2">AArc-St2</strain>
    </source>
</reference>